<name>A0ABP4YYH3_9ACTN</name>
<gene>
    <name evidence="1" type="ORF">GCM10009682_56550</name>
</gene>
<dbReference type="Proteomes" id="UP001500218">
    <property type="component" value="Unassembled WGS sequence"/>
</dbReference>
<dbReference type="Pfam" id="PF10049">
    <property type="entry name" value="DUF2283"/>
    <property type="match status" value="1"/>
</dbReference>
<comment type="caution">
    <text evidence="1">The sequence shown here is derived from an EMBL/GenBank/DDBJ whole genome shotgun (WGS) entry which is preliminary data.</text>
</comment>
<dbReference type="RefSeq" id="WP_344138896.1">
    <property type="nucleotide sequence ID" value="NZ_BAAALT010000263.1"/>
</dbReference>
<proteinExistence type="predicted"/>
<dbReference type="EMBL" id="BAAALT010000263">
    <property type="protein sequence ID" value="GAA1830501.1"/>
    <property type="molecule type" value="Genomic_DNA"/>
</dbReference>
<dbReference type="InterPro" id="IPR019270">
    <property type="entry name" value="DUF2283"/>
</dbReference>
<accession>A0ABP4YYH3</accession>
<protein>
    <recommendedName>
        <fullName evidence="3">DUF2283 domain-containing protein</fullName>
    </recommendedName>
</protein>
<evidence type="ECO:0000313" key="1">
    <source>
        <dbReference type="EMBL" id="GAA1830501.1"/>
    </source>
</evidence>
<organism evidence="1 2">
    <name type="scientific">Luedemannella flava</name>
    <dbReference type="NCBI Taxonomy" id="349316"/>
    <lineage>
        <taxon>Bacteria</taxon>
        <taxon>Bacillati</taxon>
        <taxon>Actinomycetota</taxon>
        <taxon>Actinomycetes</taxon>
        <taxon>Micromonosporales</taxon>
        <taxon>Micromonosporaceae</taxon>
        <taxon>Luedemannella</taxon>
    </lineage>
</organism>
<sequence length="86" mass="9430">MYKEARIPLVCTYDSDADAAYIYLDFPVAPGGSARMVTFEDADGMFNLDLDSDNRVIGLEILGGSRLPAALLQAIFDNGDERIRPD</sequence>
<evidence type="ECO:0000313" key="2">
    <source>
        <dbReference type="Proteomes" id="UP001500218"/>
    </source>
</evidence>
<reference evidence="2" key="1">
    <citation type="journal article" date="2019" name="Int. J. Syst. Evol. Microbiol.">
        <title>The Global Catalogue of Microorganisms (GCM) 10K type strain sequencing project: providing services to taxonomists for standard genome sequencing and annotation.</title>
        <authorList>
            <consortium name="The Broad Institute Genomics Platform"/>
            <consortium name="The Broad Institute Genome Sequencing Center for Infectious Disease"/>
            <person name="Wu L."/>
            <person name="Ma J."/>
        </authorList>
    </citation>
    <scope>NUCLEOTIDE SEQUENCE [LARGE SCALE GENOMIC DNA]</scope>
    <source>
        <strain evidence="2">JCM 13250</strain>
    </source>
</reference>
<keyword evidence="2" id="KW-1185">Reference proteome</keyword>
<evidence type="ECO:0008006" key="3">
    <source>
        <dbReference type="Google" id="ProtNLM"/>
    </source>
</evidence>